<sequence length="74" mass="8199">MKSTTNTQTDPGTSFQNEGGGPVKTAQMEWVSRHDDFPRGTTITVKTSGRAYQVESFTYDELAGLTTYYLKAVE</sequence>
<dbReference type="AlphaFoldDB" id="A0A0R2DDT2"/>
<feature type="region of interest" description="Disordered" evidence="1">
    <location>
        <begin position="1"/>
        <end position="25"/>
    </location>
</feature>
<comment type="caution">
    <text evidence="2">The sequence shown here is derived from an EMBL/GenBank/DDBJ whole genome shotgun (WGS) entry which is preliminary data.</text>
</comment>
<protein>
    <submittedName>
        <fullName evidence="2">Uncharacterized protein</fullName>
    </submittedName>
</protein>
<organism evidence="2 3">
    <name type="scientific">Levilactobacillus senmaizukei DSM 21775 = NBRC 103853</name>
    <dbReference type="NCBI Taxonomy" id="1423803"/>
    <lineage>
        <taxon>Bacteria</taxon>
        <taxon>Bacillati</taxon>
        <taxon>Bacillota</taxon>
        <taxon>Bacilli</taxon>
        <taxon>Lactobacillales</taxon>
        <taxon>Lactobacillaceae</taxon>
        <taxon>Levilactobacillus</taxon>
    </lineage>
</organism>
<accession>A0A0R2DDT2</accession>
<dbReference type="EMBL" id="AYZH01000010">
    <property type="protein sequence ID" value="KRN02168.1"/>
    <property type="molecule type" value="Genomic_DNA"/>
</dbReference>
<reference evidence="2 3" key="1">
    <citation type="journal article" date="2015" name="Genome Announc.">
        <title>Expanding the biotechnology potential of lactobacilli through comparative genomics of 213 strains and associated genera.</title>
        <authorList>
            <person name="Sun Z."/>
            <person name="Harris H.M."/>
            <person name="McCann A."/>
            <person name="Guo C."/>
            <person name="Argimon S."/>
            <person name="Zhang W."/>
            <person name="Yang X."/>
            <person name="Jeffery I.B."/>
            <person name="Cooney J.C."/>
            <person name="Kagawa T.F."/>
            <person name="Liu W."/>
            <person name="Song Y."/>
            <person name="Salvetti E."/>
            <person name="Wrobel A."/>
            <person name="Rasinkangas P."/>
            <person name="Parkhill J."/>
            <person name="Rea M.C."/>
            <person name="O'Sullivan O."/>
            <person name="Ritari J."/>
            <person name="Douillard F.P."/>
            <person name="Paul Ross R."/>
            <person name="Yang R."/>
            <person name="Briner A.E."/>
            <person name="Felis G.E."/>
            <person name="de Vos W.M."/>
            <person name="Barrangou R."/>
            <person name="Klaenhammer T.R."/>
            <person name="Caufield P.W."/>
            <person name="Cui Y."/>
            <person name="Zhang H."/>
            <person name="O'Toole P.W."/>
        </authorList>
    </citation>
    <scope>NUCLEOTIDE SEQUENCE [LARGE SCALE GENOMIC DNA]</scope>
    <source>
        <strain evidence="2 3">DSM 21775</strain>
    </source>
</reference>
<evidence type="ECO:0000313" key="2">
    <source>
        <dbReference type="EMBL" id="KRN02168.1"/>
    </source>
</evidence>
<dbReference type="STRING" id="1423803.FD13_GL000308"/>
<proteinExistence type="predicted"/>
<evidence type="ECO:0000313" key="3">
    <source>
        <dbReference type="Proteomes" id="UP000051589"/>
    </source>
</evidence>
<evidence type="ECO:0000256" key="1">
    <source>
        <dbReference type="SAM" id="MobiDB-lite"/>
    </source>
</evidence>
<feature type="compositionally biased region" description="Polar residues" evidence="1">
    <location>
        <begin position="1"/>
        <end position="17"/>
    </location>
</feature>
<keyword evidence="3" id="KW-1185">Reference proteome</keyword>
<dbReference type="Proteomes" id="UP000051589">
    <property type="component" value="Unassembled WGS sequence"/>
</dbReference>
<gene>
    <name evidence="2" type="ORF">FD13_GL000308</name>
</gene>
<name>A0A0R2DDT2_9LACO</name>
<dbReference type="PATRIC" id="fig|1423803.3.peg.303"/>